<dbReference type="FunFam" id="3.40.50.280:FF:000003">
    <property type="entry name" value="Dimethylamine methyltransferase corrinoid protein"/>
    <property type="match status" value="1"/>
</dbReference>
<accession>A0A0F9AA43</accession>
<dbReference type="InterPro" id="IPR006158">
    <property type="entry name" value="Cobalamin-bd"/>
</dbReference>
<protein>
    <recommendedName>
        <fullName evidence="7">B12-binding domain-containing protein</fullName>
    </recommendedName>
</protein>
<feature type="domain" description="B12-binding N-terminal" evidence="5">
    <location>
        <begin position="1"/>
        <end position="91"/>
    </location>
</feature>
<evidence type="ECO:0000313" key="6">
    <source>
        <dbReference type="EMBL" id="KKK95065.1"/>
    </source>
</evidence>
<dbReference type="GO" id="GO:0046653">
    <property type="term" value="P:tetrahydrofolate metabolic process"/>
    <property type="evidence" value="ECO:0007669"/>
    <property type="project" value="TreeGrafter"/>
</dbReference>
<dbReference type="InterPro" id="IPR003759">
    <property type="entry name" value="Cbl-bd_cap"/>
</dbReference>
<evidence type="ECO:0000256" key="2">
    <source>
        <dbReference type="ARBA" id="ARBA00022723"/>
    </source>
</evidence>
<evidence type="ECO:0000259" key="5">
    <source>
        <dbReference type="PROSITE" id="PS51337"/>
    </source>
</evidence>
<gene>
    <name evidence="6" type="ORF">LCGC14_2676550</name>
</gene>
<dbReference type="GO" id="GO:0050667">
    <property type="term" value="P:homocysteine metabolic process"/>
    <property type="evidence" value="ECO:0007669"/>
    <property type="project" value="TreeGrafter"/>
</dbReference>
<dbReference type="PANTHER" id="PTHR45833">
    <property type="entry name" value="METHIONINE SYNTHASE"/>
    <property type="match status" value="1"/>
</dbReference>
<comment type="similarity">
    <text evidence="1">Belongs to the methylamine corrinoid protein family.</text>
</comment>
<evidence type="ECO:0000256" key="1">
    <source>
        <dbReference type="ARBA" id="ARBA00010854"/>
    </source>
</evidence>
<reference evidence="6" key="1">
    <citation type="journal article" date="2015" name="Nature">
        <title>Complex archaea that bridge the gap between prokaryotes and eukaryotes.</title>
        <authorList>
            <person name="Spang A."/>
            <person name="Saw J.H."/>
            <person name="Jorgensen S.L."/>
            <person name="Zaremba-Niedzwiedzka K."/>
            <person name="Martijn J."/>
            <person name="Lind A.E."/>
            <person name="van Eijk R."/>
            <person name="Schleper C."/>
            <person name="Guy L."/>
            <person name="Ettema T.J."/>
        </authorList>
    </citation>
    <scope>NUCLEOTIDE SEQUENCE</scope>
</reference>
<sequence>MTDAAVFEKLKEAVLSFDEELALKMAEEVVEKNLDPMEAVDNGLVKGLDIIGGKYERDEIFLPELMMAANIFQKVMNILEPKIKEKGGERKKKGIVVLGTVKGDIHKIGKDIVALLLSNSGYEVHDLGEDVDLFTFVDTAKKVNADAIGLSALLTSTLSGQKDVIEALLQKGLRNDYIVMVGGGAVTPDWAEKIGADLYAENAQAAVRNVTETIKEKRK</sequence>
<comment type="caution">
    <text evidence="6">The sequence shown here is derived from an EMBL/GenBank/DDBJ whole genome shotgun (WGS) entry which is preliminary data.</text>
</comment>
<dbReference type="GO" id="GO:0031419">
    <property type="term" value="F:cobalamin binding"/>
    <property type="evidence" value="ECO:0007669"/>
    <property type="project" value="InterPro"/>
</dbReference>
<dbReference type="SUPFAM" id="SSF52242">
    <property type="entry name" value="Cobalamin (vitamin B12)-binding domain"/>
    <property type="match status" value="1"/>
</dbReference>
<keyword evidence="2" id="KW-0479">Metal-binding</keyword>
<dbReference type="InterPro" id="IPR050554">
    <property type="entry name" value="Met_Synthase/Corrinoid"/>
</dbReference>
<dbReference type="InterPro" id="IPR036724">
    <property type="entry name" value="Cobalamin-bd_sf"/>
</dbReference>
<dbReference type="PANTHER" id="PTHR45833:SF1">
    <property type="entry name" value="METHIONINE SYNTHASE"/>
    <property type="match status" value="1"/>
</dbReference>
<dbReference type="Gene3D" id="3.40.50.280">
    <property type="entry name" value="Cobalamin-binding domain"/>
    <property type="match status" value="1"/>
</dbReference>
<organism evidence="6">
    <name type="scientific">marine sediment metagenome</name>
    <dbReference type="NCBI Taxonomy" id="412755"/>
    <lineage>
        <taxon>unclassified sequences</taxon>
        <taxon>metagenomes</taxon>
        <taxon>ecological metagenomes</taxon>
    </lineage>
</organism>
<evidence type="ECO:0000256" key="3">
    <source>
        <dbReference type="ARBA" id="ARBA00023285"/>
    </source>
</evidence>
<dbReference type="GO" id="GO:0008705">
    <property type="term" value="F:methionine synthase activity"/>
    <property type="evidence" value="ECO:0007669"/>
    <property type="project" value="TreeGrafter"/>
</dbReference>
<dbReference type="GO" id="GO:0046872">
    <property type="term" value="F:metal ion binding"/>
    <property type="evidence" value="ECO:0007669"/>
    <property type="project" value="UniProtKB-KW"/>
</dbReference>
<dbReference type="Pfam" id="PF02607">
    <property type="entry name" value="B12-binding_2"/>
    <property type="match status" value="1"/>
</dbReference>
<dbReference type="InterPro" id="IPR036594">
    <property type="entry name" value="Meth_synthase_dom"/>
</dbReference>
<keyword evidence="3" id="KW-0170">Cobalt</keyword>
<dbReference type="AlphaFoldDB" id="A0A0F9AA43"/>
<proteinExistence type="inferred from homology"/>
<name>A0A0F9AA43_9ZZZZ</name>
<dbReference type="SMART" id="SM01018">
    <property type="entry name" value="B12-binding_2"/>
    <property type="match status" value="1"/>
</dbReference>
<dbReference type="PROSITE" id="PS51332">
    <property type="entry name" value="B12_BINDING"/>
    <property type="match status" value="1"/>
</dbReference>
<evidence type="ECO:0008006" key="7">
    <source>
        <dbReference type="Google" id="ProtNLM"/>
    </source>
</evidence>
<dbReference type="Pfam" id="PF02310">
    <property type="entry name" value="B12-binding"/>
    <property type="match status" value="1"/>
</dbReference>
<dbReference type="GO" id="GO:0005829">
    <property type="term" value="C:cytosol"/>
    <property type="evidence" value="ECO:0007669"/>
    <property type="project" value="TreeGrafter"/>
</dbReference>
<dbReference type="PROSITE" id="PS51337">
    <property type="entry name" value="B12_BINDING_NTER"/>
    <property type="match status" value="1"/>
</dbReference>
<dbReference type="EMBL" id="LAZR01047075">
    <property type="protein sequence ID" value="KKK95065.1"/>
    <property type="molecule type" value="Genomic_DNA"/>
</dbReference>
<dbReference type="Gene3D" id="1.10.1240.10">
    <property type="entry name" value="Methionine synthase domain"/>
    <property type="match status" value="1"/>
</dbReference>
<feature type="domain" description="B12-binding" evidence="4">
    <location>
        <begin position="93"/>
        <end position="219"/>
    </location>
</feature>
<dbReference type="SUPFAM" id="SSF47644">
    <property type="entry name" value="Methionine synthase domain"/>
    <property type="match status" value="1"/>
</dbReference>
<evidence type="ECO:0000259" key="4">
    <source>
        <dbReference type="PROSITE" id="PS51332"/>
    </source>
</evidence>
<dbReference type="CDD" id="cd02070">
    <property type="entry name" value="corrinoid_protein_B12-BD"/>
    <property type="match status" value="1"/>
</dbReference>